<gene>
    <name evidence="4" type="ORF">FGK63_05910</name>
</gene>
<dbReference type="PANTHER" id="PTHR16943:SF8">
    <property type="entry name" value="2-METHYLCITRATE DEHYDRATASE"/>
    <property type="match status" value="1"/>
</dbReference>
<dbReference type="Gene3D" id="3.30.1330.120">
    <property type="entry name" value="2-methylcitrate dehydratase PrpD"/>
    <property type="match status" value="1"/>
</dbReference>
<evidence type="ECO:0000313" key="4">
    <source>
        <dbReference type="EMBL" id="TMV08656.1"/>
    </source>
</evidence>
<dbReference type="PANTHER" id="PTHR16943">
    <property type="entry name" value="2-METHYLCITRATE DEHYDRATASE-RELATED"/>
    <property type="match status" value="1"/>
</dbReference>
<name>A0ABY2X1U7_9RHOB</name>
<dbReference type="InterPro" id="IPR042188">
    <property type="entry name" value="MmgE/PrpD_sf_2"/>
</dbReference>
<dbReference type="InterPro" id="IPR045337">
    <property type="entry name" value="MmgE_PrpD_C"/>
</dbReference>
<dbReference type="Proteomes" id="UP001193035">
    <property type="component" value="Unassembled WGS sequence"/>
</dbReference>
<dbReference type="InterPro" id="IPR036148">
    <property type="entry name" value="MmgE/PrpD_sf"/>
</dbReference>
<feature type="domain" description="MmgE/PrpD C-terminal" evidence="3">
    <location>
        <begin position="263"/>
        <end position="403"/>
    </location>
</feature>
<dbReference type="Pfam" id="PF03972">
    <property type="entry name" value="MmgE_PrpD_N"/>
    <property type="match status" value="1"/>
</dbReference>
<evidence type="ECO:0000256" key="1">
    <source>
        <dbReference type="ARBA" id="ARBA00006174"/>
    </source>
</evidence>
<dbReference type="InterPro" id="IPR045336">
    <property type="entry name" value="MmgE_PrpD_N"/>
</dbReference>
<dbReference type="Gene3D" id="1.10.4100.10">
    <property type="entry name" value="2-methylcitrate dehydratase PrpD"/>
    <property type="match status" value="1"/>
</dbReference>
<accession>A0ABY2X1U7</accession>
<evidence type="ECO:0000313" key="5">
    <source>
        <dbReference type="Proteomes" id="UP001193035"/>
    </source>
</evidence>
<dbReference type="InterPro" id="IPR005656">
    <property type="entry name" value="MmgE_PrpD"/>
</dbReference>
<dbReference type="EMBL" id="VCPD01000002">
    <property type="protein sequence ID" value="TMV08656.1"/>
    <property type="molecule type" value="Genomic_DNA"/>
</dbReference>
<dbReference type="InterPro" id="IPR042183">
    <property type="entry name" value="MmgE/PrpD_sf_1"/>
</dbReference>
<sequence>MTDLTSTLADFAAGPVATTTQARIVASLSALDWLAVGRAGADEPVSRIVRDMVLEEGGVAQAQLFGEGAAPLRGAALVNGTVSHALDYDDTHFAHIGHPSVAVFPAALAIAESTDRMLVDLLEAALVGMEVSIRIGLWLGRSHYQTGFHQTATSGAFGAAVAAGRLAGLNADQMKKVLGLTATRASGLKAQFGTMGKPYNAGIAAAAGLEAVLLVQRGFEPNPDALEGPFGFGATHHGALDLVAALDGLGDEWLFESVSHKFHACCHGLHAALEAALALDIAEPEVAEIKVKTHPRWMSVCNQPAPTTGLGAKFSYRTVIAMQALGHDTAKLDSYSEAVCADPRLISLRNRIAVEADESLSETQAHLSLLRRDGVRREVTHDLMTPLSLSEREDRVREKAAKLIGADESDEIWSMLRTGGRTRDLAARLNAARGIAASEAERKSGPQ</sequence>
<organism evidence="4 5">
    <name type="scientific">Ruegeria sediminis</name>
    <dbReference type="NCBI Taxonomy" id="2583820"/>
    <lineage>
        <taxon>Bacteria</taxon>
        <taxon>Pseudomonadati</taxon>
        <taxon>Pseudomonadota</taxon>
        <taxon>Alphaproteobacteria</taxon>
        <taxon>Rhodobacterales</taxon>
        <taxon>Roseobacteraceae</taxon>
        <taxon>Ruegeria</taxon>
    </lineage>
</organism>
<reference evidence="4 5" key="1">
    <citation type="submission" date="2019-05" db="EMBL/GenBank/DDBJ databases">
        <title>Ruegeria sp. nov., isolated from tidal flat.</title>
        <authorList>
            <person name="Kim W."/>
        </authorList>
    </citation>
    <scope>NUCLEOTIDE SEQUENCE [LARGE SCALE GENOMIC DNA]</scope>
    <source>
        <strain evidence="4 5">CAU 1488</strain>
    </source>
</reference>
<dbReference type="RefSeq" id="WP_138840684.1">
    <property type="nucleotide sequence ID" value="NZ_VCPD01000002.1"/>
</dbReference>
<keyword evidence="5" id="KW-1185">Reference proteome</keyword>
<dbReference type="SUPFAM" id="SSF103378">
    <property type="entry name" value="2-methylcitrate dehydratase PrpD"/>
    <property type="match status" value="1"/>
</dbReference>
<dbReference type="Pfam" id="PF19305">
    <property type="entry name" value="MmgE_PrpD_C"/>
    <property type="match status" value="1"/>
</dbReference>
<evidence type="ECO:0000259" key="3">
    <source>
        <dbReference type="Pfam" id="PF19305"/>
    </source>
</evidence>
<comment type="caution">
    <text evidence="4">The sequence shown here is derived from an EMBL/GenBank/DDBJ whole genome shotgun (WGS) entry which is preliminary data.</text>
</comment>
<feature type="domain" description="MmgE/PrpD N-terminal" evidence="2">
    <location>
        <begin position="7"/>
        <end position="237"/>
    </location>
</feature>
<comment type="similarity">
    <text evidence="1">Belongs to the PrpD family.</text>
</comment>
<evidence type="ECO:0000259" key="2">
    <source>
        <dbReference type="Pfam" id="PF03972"/>
    </source>
</evidence>
<protein>
    <submittedName>
        <fullName evidence="4">MmgE/PrpD family protein</fullName>
    </submittedName>
</protein>
<proteinExistence type="inferred from homology"/>